<evidence type="ECO:0000256" key="9">
    <source>
        <dbReference type="ARBA" id="ARBA00023125"/>
    </source>
</evidence>
<dbReference type="NCBIfam" id="TIGR00663">
    <property type="entry name" value="dnan"/>
    <property type="match status" value="1"/>
</dbReference>
<dbReference type="CDD" id="cd00140">
    <property type="entry name" value="beta_clamp"/>
    <property type="match status" value="1"/>
</dbReference>
<evidence type="ECO:0000256" key="7">
    <source>
        <dbReference type="ARBA" id="ARBA00022705"/>
    </source>
</evidence>
<dbReference type="GO" id="GO:0005737">
    <property type="term" value="C:cytoplasm"/>
    <property type="evidence" value="ECO:0007669"/>
    <property type="project" value="UniProtKB-SubCell"/>
</dbReference>
<keyword evidence="9" id="KW-0238">DNA-binding</keyword>
<evidence type="ECO:0000256" key="5">
    <source>
        <dbReference type="ARBA" id="ARBA00022679"/>
    </source>
</evidence>
<keyword evidence="7 10" id="KW-0235">DNA replication</keyword>
<sequence>MCSCRINRVEKKEVHSVELRIHKGSLEEAVSEAASVLGKKTLLPVLNGIKMEVREQGLVLVGSDGELMTKKVIPVQQGGFESMETGACVLPAAFLHDLVKKMPGPIHMMKDGSRMLIESGEVKSSLSALSTEEYPRIPDIESNGSILMDSKDLVELVRQTLFAAAKEGSRPVLTGVHFEFSEDHVQAVATDSHRLAFVRKRLRSGKNHSCTVPMKTLNKLIKLFKNVKGPLRISMTDQLFKVESSESTLVSKLLEGVFPNTEALLPKSSKAELLIEKKRLIESVDRAGLFAKDTSNHQVKLRFSEEKKLNISSFSQQVGTIEENIPLEGVEGVSGEGSMDVYVDSQFLSEALKATQGNHIHFFYNGKMSPLVIRSAESDDQVHVISPVRA</sequence>
<feature type="domain" description="DNA polymerase III beta sliding clamp N-terminal" evidence="11">
    <location>
        <begin position="18"/>
        <end position="138"/>
    </location>
</feature>
<keyword evidence="6 10" id="KW-0548">Nucleotidyltransferase</keyword>
<dbReference type="InterPro" id="IPR022637">
    <property type="entry name" value="DNA_polIII_beta_cen"/>
</dbReference>
<evidence type="ECO:0000256" key="6">
    <source>
        <dbReference type="ARBA" id="ARBA00022695"/>
    </source>
</evidence>
<dbReference type="InterPro" id="IPR022635">
    <property type="entry name" value="DNA_polIII_beta_C"/>
</dbReference>
<dbReference type="InterPro" id="IPR022634">
    <property type="entry name" value="DNA_polIII_beta_N"/>
</dbReference>
<evidence type="ECO:0000313" key="14">
    <source>
        <dbReference type="EMBL" id="RDY71154.1"/>
    </source>
</evidence>
<dbReference type="GO" id="GO:0009360">
    <property type="term" value="C:DNA polymerase III complex"/>
    <property type="evidence" value="ECO:0007669"/>
    <property type="project" value="InterPro"/>
</dbReference>
<dbReference type="PANTHER" id="PTHR30478:SF0">
    <property type="entry name" value="BETA SLIDING CLAMP"/>
    <property type="match status" value="1"/>
</dbReference>
<keyword evidence="4 10" id="KW-0963">Cytoplasm</keyword>
<keyword evidence="5 10" id="KW-0808">Transferase</keyword>
<dbReference type="PIRSF" id="PIRSF000804">
    <property type="entry name" value="DNA_pol_III_b"/>
    <property type="match status" value="1"/>
</dbReference>
<comment type="similarity">
    <text evidence="2 10">Belongs to the beta sliding clamp family.</text>
</comment>
<evidence type="ECO:0000256" key="2">
    <source>
        <dbReference type="ARBA" id="ARBA00010752"/>
    </source>
</evidence>
<dbReference type="InterPro" id="IPR046938">
    <property type="entry name" value="DNA_clamp_sf"/>
</dbReference>
<evidence type="ECO:0000256" key="10">
    <source>
        <dbReference type="PIRNR" id="PIRNR000804"/>
    </source>
</evidence>
<organism evidence="14 15">
    <name type="scientific">Halobacillus trueperi</name>
    <dbReference type="NCBI Taxonomy" id="156205"/>
    <lineage>
        <taxon>Bacteria</taxon>
        <taxon>Bacillati</taxon>
        <taxon>Bacillota</taxon>
        <taxon>Bacilli</taxon>
        <taxon>Bacillales</taxon>
        <taxon>Bacillaceae</taxon>
        <taxon>Halobacillus</taxon>
    </lineage>
</organism>
<evidence type="ECO:0000259" key="11">
    <source>
        <dbReference type="Pfam" id="PF00712"/>
    </source>
</evidence>
<dbReference type="Gene3D" id="3.70.10.10">
    <property type="match status" value="1"/>
</dbReference>
<evidence type="ECO:0000259" key="12">
    <source>
        <dbReference type="Pfam" id="PF02767"/>
    </source>
</evidence>
<evidence type="ECO:0000313" key="15">
    <source>
        <dbReference type="Proteomes" id="UP000257032"/>
    </source>
</evidence>
<evidence type="ECO:0000256" key="1">
    <source>
        <dbReference type="ARBA" id="ARBA00004496"/>
    </source>
</evidence>
<evidence type="ECO:0000256" key="3">
    <source>
        <dbReference type="ARBA" id="ARBA00021035"/>
    </source>
</evidence>
<evidence type="ECO:0000256" key="4">
    <source>
        <dbReference type="ARBA" id="ARBA00022490"/>
    </source>
</evidence>
<dbReference type="AlphaFoldDB" id="A0A3D8VP27"/>
<comment type="subunit">
    <text evidence="10">Forms a ring-shaped head-to-tail homodimer around DNA.</text>
</comment>
<dbReference type="SMART" id="SM00480">
    <property type="entry name" value="POL3Bc"/>
    <property type="match status" value="1"/>
</dbReference>
<comment type="function">
    <text evidence="10">Confers DNA tethering and processivity to DNA polymerases and other proteins. Acts as a clamp, forming a ring around DNA (a reaction catalyzed by the clamp-loading complex) which diffuses in an ATP-independent manner freely and bidirectionally along dsDNA. Initially characterized for its ability to contact the catalytic subunit of DNA polymerase III (Pol III), a complex, multichain enzyme responsible for most of the replicative synthesis in bacteria; Pol III exhibits 3'-5' exonuclease proofreading activity. The beta chain is required for initiation of replication as well as for processivity of DNA replication.</text>
</comment>
<dbReference type="PANTHER" id="PTHR30478">
    <property type="entry name" value="DNA POLYMERASE III SUBUNIT BETA"/>
    <property type="match status" value="1"/>
</dbReference>
<dbReference type="Proteomes" id="UP000257032">
    <property type="component" value="Unassembled WGS sequence"/>
</dbReference>
<dbReference type="EMBL" id="QTLC01000034">
    <property type="protein sequence ID" value="RDY71154.1"/>
    <property type="molecule type" value="Genomic_DNA"/>
</dbReference>
<proteinExistence type="inferred from homology"/>
<dbReference type="Pfam" id="PF02768">
    <property type="entry name" value="DNA_pol3_beta_3"/>
    <property type="match status" value="1"/>
</dbReference>
<evidence type="ECO:0000259" key="13">
    <source>
        <dbReference type="Pfam" id="PF02768"/>
    </source>
</evidence>
<gene>
    <name evidence="14" type="primary">dnaN</name>
    <name evidence="14" type="ORF">DXT76_09315</name>
</gene>
<dbReference type="GO" id="GO:0006271">
    <property type="term" value="P:DNA strand elongation involved in DNA replication"/>
    <property type="evidence" value="ECO:0007669"/>
    <property type="project" value="TreeGrafter"/>
</dbReference>
<dbReference type="GO" id="GO:0003677">
    <property type="term" value="F:DNA binding"/>
    <property type="evidence" value="ECO:0007669"/>
    <property type="project" value="UniProtKB-UniRule"/>
</dbReference>
<reference evidence="14 15" key="1">
    <citation type="submission" date="2018-08" db="EMBL/GenBank/DDBJ databases">
        <title>Genome sequence of strict halophilic Halobacillus trueperi SS1 isolated from Lunsu, a salty water body of North West Himalayas.</title>
        <authorList>
            <person name="Gupta S."/>
            <person name="Sharma P."/>
            <person name="Dev K."/>
            <person name="Baumler D."/>
            <person name="Sourirajan A."/>
        </authorList>
    </citation>
    <scope>NUCLEOTIDE SEQUENCE [LARGE SCALE GENOMIC DNA]</scope>
    <source>
        <strain evidence="14 15">SS1</strain>
    </source>
</reference>
<dbReference type="Pfam" id="PF02767">
    <property type="entry name" value="DNA_pol3_beta_2"/>
    <property type="match status" value="1"/>
</dbReference>
<evidence type="ECO:0000256" key="8">
    <source>
        <dbReference type="ARBA" id="ARBA00022932"/>
    </source>
</evidence>
<accession>A0A3D8VP27</accession>
<dbReference type="GO" id="GO:0003887">
    <property type="term" value="F:DNA-directed DNA polymerase activity"/>
    <property type="evidence" value="ECO:0007669"/>
    <property type="project" value="UniProtKB-UniRule"/>
</dbReference>
<keyword evidence="8 10" id="KW-0239">DNA-directed DNA polymerase</keyword>
<feature type="domain" description="DNA polymerase III beta sliding clamp C-terminal" evidence="13">
    <location>
        <begin position="264"/>
        <end position="389"/>
    </location>
</feature>
<dbReference type="Pfam" id="PF00712">
    <property type="entry name" value="DNA_pol3_beta"/>
    <property type="match status" value="1"/>
</dbReference>
<feature type="domain" description="DNA polymerase III beta sliding clamp central" evidence="12">
    <location>
        <begin position="149"/>
        <end position="260"/>
    </location>
</feature>
<dbReference type="InterPro" id="IPR001001">
    <property type="entry name" value="DNA_polIII_beta"/>
</dbReference>
<dbReference type="SUPFAM" id="SSF55979">
    <property type="entry name" value="DNA clamp"/>
    <property type="match status" value="3"/>
</dbReference>
<name>A0A3D8VP27_9BACI</name>
<comment type="caution">
    <text evidence="14">The sequence shown here is derived from an EMBL/GenBank/DDBJ whole genome shotgun (WGS) entry which is preliminary data.</text>
</comment>
<dbReference type="Gene3D" id="3.10.150.10">
    <property type="entry name" value="DNA Polymerase III, subunit A, domain 2"/>
    <property type="match status" value="1"/>
</dbReference>
<comment type="subcellular location">
    <subcellularLocation>
        <location evidence="1 10">Cytoplasm</location>
    </subcellularLocation>
</comment>
<protein>
    <recommendedName>
        <fullName evidence="3 10">Beta sliding clamp</fullName>
    </recommendedName>
</protein>
<dbReference type="GO" id="GO:0008408">
    <property type="term" value="F:3'-5' exonuclease activity"/>
    <property type="evidence" value="ECO:0007669"/>
    <property type="project" value="InterPro"/>
</dbReference>